<feature type="domain" description="Glycerol-3-phosphate dehydrogenase NAD-dependent N-terminal" evidence="9">
    <location>
        <begin position="6"/>
        <end position="167"/>
    </location>
</feature>
<dbReference type="PIRSF" id="PIRSF000114">
    <property type="entry name" value="Glycerol-3-P_dh"/>
    <property type="match status" value="1"/>
</dbReference>
<name>A0A7J6MHS5_PEROL</name>
<dbReference type="GO" id="GO:0005975">
    <property type="term" value="P:carbohydrate metabolic process"/>
    <property type="evidence" value="ECO:0007669"/>
    <property type="project" value="InterPro"/>
</dbReference>
<dbReference type="Pfam" id="PF07479">
    <property type="entry name" value="NAD_Gly3P_dh_C"/>
    <property type="match status" value="1"/>
</dbReference>
<dbReference type="Gene3D" id="3.40.50.720">
    <property type="entry name" value="NAD(P)-binding Rossmann-like Domain"/>
    <property type="match status" value="1"/>
</dbReference>
<keyword evidence="2 7" id="KW-0560">Oxidoreductase</keyword>
<evidence type="ECO:0000313" key="14">
    <source>
        <dbReference type="Proteomes" id="UP000572268"/>
    </source>
</evidence>
<comment type="caution">
    <text evidence="11">The sequence shown here is derived from an EMBL/GenBank/DDBJ whole genome shotgun (WGS) entry which is preliminary data.</text>
</comment>
<dbReference type="InterPro" id="IPR036291">
    <property type="entry name" value="NAD(P)-bd_dom_sf"/>
</dbReference>
<dbReference type="SUPFAM" id="SSF51735">
    <property type="entry name" value="NAD(P)-binding Rossmann-fold domains"/>
    <property type="match status" value="1"/>
</dbReference>
<evidence type="ECO:0000313" key="12">
    <source>
        <dbReference type="EMBL" id="KAF4673359.1"/>
    </source>
</evidence>
<dbReference type="EMBL" id="JABANN010000052">
    <property type="protein sequence ID" value="KAF4673359.1"/>
    <property type="molecule type" value="Genomic_DNA"/>
</dbReference>
<reference evidence="13 14" key="1">
    <citation type="submission" date="2020-04" db="EMBL/GenBank/DDBJ databases">
        <title>Perkinsus olseni comparative genomics.</title>
        <authorList>
            <person name="Bogema D.R."/>
        </authorList>
    </citation>
    <scope>NUCLEOTIDE SEQUENCE [LARGE SCALE GENOMIC DNA]</scope>
    <source>
        <strain evidence="11">ATCC PRA-179</strain>
        <strain evidence="12">ATCC PRA-31</strain>
    </source>
</reference>
<dbReference type="GO" id="GO:0141152">
    <property type="term" value="F:glycerol-3-phosphate dehydrogenase (NAD+) activity"/>
    <property type="evidence" value="ECO:0007669"/>
    <property type="project" value="UniProtKB-UniRule"/>
</dbReference>
<dbReference type="GO" id="GO:0051287">
    <property type="term" value="F:NAD binding"/>
    <property type="evidence" value="ECO:0007669"/>
    <property type="project" value="UniProtKB-UniRule"/>
</dbReference>
<dbReference type="InterPro" id="IPR006168">
    <property type="entry name" value="G3P_DH_NAD-dep"/>
</dbReference>
<evidence type="ECO:0000256" key="7">
    <source>
        <dbReference type="RuleBase" id="RU000437"/>
    </source>
</evidence>
<sequence length="345" mass="36891">MATCIVFGAGAFGTAMSAALARSSAIGRVYLYGRDRKVIDGINRYGINERVIPQVGTHRLSTDKILATTSLHDLPQTASSYFHAIPVQQSMAFLRHLEDAHFPLGGCPYVNCSKGVMLYEGNKLMTVSQMFGHCLGLKGHYMALSGPSFAQGLLEAAPCVMSLAGGNGEVAELLRASQGIFIEDTPKLTVEAVEWAGAMKNVCALAYGWVEASLNCNTAAAVVTVMWRELFGLLGREDESSRYSFFESSGGLGDLLVTCSGGKSRNVGYGRDVAEAQQREGPVATDLTARPTVEGLHTVKALLSFYGPDRIPRTSRIIEGLQGLRDPAAAVANALRAYVWGLSIC</sequence>
<accession>A0A7J6MHS5</accession>
<dbReference type="InterPro" id="IPR008927">
    <property type="entry name" value="6-PGluconate_DH-like_C_sf"/>
</dbReference>
<evidence type="ECO:0000256" key="8">
    <source>
        <dbReference type="RuleBase" id="RU361243"/>
    </source>
</evidence>
<dbReference type="Proteomes" id="UP000570595">
    <property type="component" value="Unassembled WGS sequence"/>
</dbReference>
<dbReference type="EC" id="1.1.1.8" evidence="8"/>
<feature type="binding site" evidence="5">
    <location>
        <begin position="265"/>
        <end position="266"/>
    </location>
    <ligand>
        <name>substrate</name>
    </ligand>
</feature>
<evidence type="ECO:0000313" key="11">
    <source>
        <dbReference type="EMBL" id="KAF4671034.1"/>
    </source>
</evidence>
<evidence type="ECO:0000259" key="9">
    <source>
        <dbReference type="Pfam" id="PF01210"/>
    </source>
</evidence>
<dbReference type="PANTHER" id="PTHR11728">
    <property type="entry name" value="GLYCEROL-3-PHOSPHATE DEHYDROGENASE"/>
    <property type="match status" value="1"/>
</dbReference>
<dbReference type="PRINTS" id="PR00077">
    <property type="entry name" value="GPDHDRGNASE"/>
</dbReference>
<organism evidence="11 13">
    <name type="scientific">Perkinsus olseni</name>
    <name type="common">Perkinsus atlanticus</name>
    <dbReference type="NCBI Taxonomy" id="32597"/>
    <lineage>
        <taxon>Eukaryota</taxon>
        <taxon>Sar</taxon>
        <taxon>Alveolata</taxon>
        <taxon>Perkinsozoa</taxon>
        <taxon>Perkinsea</taxon>
        <taxon>Perkinsida</taxon>
        <taxon>Perkinsidae</taxon>
        <taxon>Perkinsus</taxon>
    </lineage>
</organism>
<dbReference type="GO" id="GO:0005829">
    <property type="term" value="C:cytosol"/>
    <property type="evidence" value="ECO:0007669"/>
    <property type="project" value="TreeGrafter"/>
</dbReference>
<feature type="domain" description="Glycerol-3-phosphate dehydrogenase NAD-dependent C-terminal" evidence="10">
    <location>
        <begin position="191"/>
        <end position="305"/>
    </location>
</feature>
<feature type="binding site" evidence="6">
    <location>
        <begin position="8"/>
        <end position="13"/>
    </location>
    <ligand>
        <name>NAD(+)</name>
        <dbReference type="ChEBI" id="CHEBI:57540"/>
    </ligand>
</feature>
<feature type="binding site" evidence="5">
    <location>
        <position position="114"/>
    </location>
    <ligand>
        <name>substrate</name>
    </ligand>
</feature>
<feature type="binding site" evidence="6">
    <location>
        <position position="150"/>
    </location>
    <ligand>
        <name>NAD(+)</name>
        <dbReference type="ChEBI" id="CHEBI:57540"/>
    </ligand>
</feature>
<dbReference type="SUPFAM" id="SSF48179">
    <property type="entry name" value="6-phosphogluconate dehydrogenase C-terminal domain-like"/>
    <property type="match status" value="1"/>
</dbReference>
<dbReference type="EMBL" id="JABAHT010000004">
    <property type="protein sequence ID" value="KAF4671034.1"/>
    <property type="molecule type" value="Genomic_DNA"/>
</dbReference>
<dbReference type="InterPro" id="IPR011128">
    <property type="entry name" value="G3P_DH_NAD-dep_N"/>
</dbReference>
<evidence type="ECO:0000259" key="10">
    <source>
        <dbReference type="Pfam" id="PF07479"/>
    </source>
</evidence>
<proteinExistence type="inferred from homology"/>
<evidence type="ECO:0000256" key="3">
    <source>
        <dbReference type="ARBA" id="ARBA00048683"/>
    </source>
</evidence>
<dbReference type="Proteomes" id="UP000572268">
    <property type="component" value="Unassembled WGS sequence"/>
</dbReference>
<comment type="catalytic activity">
    <reaction evidence="3 8">
        <text>sn-glycerol 3-phosphate + NAD(+) = dihydroxyacetone phosphate + NADH + H(+)</text>
        <dbReference type="Rhea" id="RHEA:11092"/>
        <dbReference type="ChEBI" id="CHEBI:15378"/>
        <dbReference type="ChEBI" id="CHEBI:57540"/>
        <dbReference type="ChEBI" id="CHEBI:57597"/>
        <dbReference type="ChEBI" id="CHEBI:57642"/>
        <dbReference type="ChEBI" id="CHEBI:57945"/>
        <dbReference type="EC" id="1.1.1.8"/>
    </reaction>
</comment>
<dbReference type="InterPro" id="IPR006109">
    <property type="entry name" value="G3P_DH_NAD-dep_C"/>
</dbReference>
<dbReference type="Gene3D" id="1.10.1040.10">
    <property type="entry name" value="N-(1-d-carboxylethyl)-l-norvaline Dehydrogenase, domain 2"/>
    <property type="match status" value="1"/>
</dbReference>
<feature type="active site" description="Proton acceptor" evidence="4">
    <location>
        <position position="200"/>
    </location>
</feature>
<dbReference type="AlphaFoldDB" id="A0A7J6MHS5"/>
<dbReference type="PANTHER" id="PTHR11728:SF1">
    <property type="entry name" value="GLYCEROL-3-PHOSPHATE DEHYDROGENASE [NAD(+)] 2, CHLOROPLASTIC"/>
    <property type="match status" value="1"/>
</dbReference>
<feature type="binding site" evidence="6">
    <location>
        <position position="265"/>
    </location>
    <ligand>
        <name>NAD(+)</name>
        <dbReference type="ChEBI" id="CHEBI:57540"/>
    </ligand>
</feature>
<dbReference type="GO" id="GO:0046168">
    <property type="term" value="P:glycerol-3-phosphate catabolic process"/>
    <property type="evidence" value="ECO:0007669"/>
    <property type="project" value="UniProtKB-UniRule"/>
</dbReference>
<comment type="similarity">
    <text evidence="1 7">Belongs to the NAD-dependent glycerol-3-phosphate dehydrogenase family.</text>
</comment>
<evidence type="ECO:0000256" key="6">
    <source>
        <dbReference type="PIRSR" id="PIRSR000114-3"/>
    </source>
</evidence>
<evidence type="ECO:0000256" key="4">
    <source>
        <dbReference type="PIRSR" id="PIRSR000114-1"/>
    </source>
</evidence>
<evidence type="ECO:0000256" key="1">
    <source>
        <dbReference type="ARBA" id="ARBA00011009"/>
    </source>
</evidence>
<dbReference type="Pfam" id="PF01210">
    <property type="entry name" value="NAD_Gly3P_dh_N"/>
    <property type="match status" value="1"/>
</dbReference>
<protein>
    <recommendedName>
        <fullName evidence="8">Glycerol-3-phosphate dehydrogenase [NAD(+)]</fullName>
        <ecNumber evidence="8">1.1.1.8</ecNumber>
    </recommendedName>
</protein>
<keyword evidence="6 7" id="KW-0520">NAD</keyword>
<evidence type="ECO:0000313" key="13">
    <source>
        <dbReference type="Proteomes" id="UP000570595"/>
    </source>
</evidence>
<evidence type="ECO:0000256" key="2">
    <source>
        <dbReference type="ARBA" id="ARBA00023002"/>
    </source>
</evidence>
<evidence type="ECO:0000256" key="5">
    <source>
        <dbReference type="PIRSR" id="PIRSR000114-2"/>
    </source>
</evidence>
<dbReference type="InterPro" id="IPR013328">
    <property type="entry name" value="6PGD_dom2"/>
</dbReference>
<gene>
    <name evidence="12" type="ORF">FOL46_007399</name>
    <name evidence="11" type="ORF">FOZ61_006852</name>
</gene>
<dbReference type="OrthoDB" id="10263760at2759"/>